<keyword evidence="4" id="KW-0597">Phosphoprotein</keyword>
<dbReference type="EMBL" id="JQBP01000003">
    <property type="protein sequence ID" value="KRN74939.1"/>
    <property type="molecule type" value="Genomic_DNA"/>
</dbReference>
<comment type="subcellular location">
    <subcellularLocation>
        <location evidence="2">Membrane</location>
    </subcellularLocation>
</comment>
<dbReference type="GO" id="GO:0016036">
    <property type="term" value="P:cellular response to phosphate starvation"/>
    <property type="evidence" value="ECO:0007669"/>
    <property type="project" value="TreeGrafter"/>
</dbReference>
<proteinExistence type="predicted"/>
<sequence>MRWTGTGVLVGTTMLLAFILTVYELRRNQELERFNRQMQKAIQVKPQSQSAPHGILLPPNHPLAALAYSINTFQTELQATVQESQHMEKVLQTFWENAPVGMLEISGKREIVNINRQAAQLLGLSLTVKGKSFDDVITQHNLMLQIEQALNQTGGFQQQMRWEAANQVHDVEVQMQQQIISEHDTVLLVFLYDVTELIQMQQMQSQFLGDASHELKTPLTSIIGFTSTLLDGADDDPKVRREFLTIINQEAQRLLSLTHDILALIKTDTQGQSPQAMQQIDFGTLVQDILAEQRTRLQTLHLKVDVDVPTKLVALPFNGPPLRQIISNLISNAVKYNVPGGAIRVKLTVQTQWLVMQVADTGIGISSGEQKLIFNRFYRIDKARNHKIPGTGLGLAIVHDLVQQLDGQITLRSQVGVGTTIDVRLPLRIK</sequence>
<gene>
    <name evidence="11" type="ORF">IV73_GL000693</name>
</gene>
<dbReference type="Pfam" id="PF02518">
    <property type="entry name" value="HATPase_c"/>
    <property type="match status" value="1"/>
</dbReference>
<evidence type="ECO:0000259" key="10">
    <source>
        <dbReference type="PROSITE" id="PS50109"/>
    </source>
</evidence>
<evidence type="ECO:0000256" key="5">
    <source>
        <dbReference type="ARBA" id="ARBA00022679"/>
    </source>
</evidence>
<dbReference type="Gene3D" id="3.30.565.10">
    <property type="entry name" value="Histidine kinase-like ATPase, C-terminal domain"/>
    <property type="match status" value="1"/>
</dbReference>
<reference evidence="11 12" key="1">
    <citation type="journal article" date="2015" name="Genome Announc.">
        <title>Expanding the biotechnology potential of lactobacilli through comparative genomics of 213 strains and associated genera.</title>
        <authorList>
            <person name="Sun Z."/>
            <person name="Harris H.M."/>
            <person name="McCann A."/>
            <person name="Guo C."/>
            <person name="Argimon S."/>
            <person name="Zhang W."/>
            <person name="Yang X."/>
            <person name="Jeffery I.B."/>
            <person name="Cooney J.C."/>
            <person name="Kagawa T.F."/>
            <person name="Liu W."/>
            <person name="Song Y."/>
            <person name="Salvetti E."/>
            <person name="Wrobel A."/>
            <person name="Rasinkangas P."/>
            <person name="Parkhill J."/>
            <person name="Rea M.C."/>
            <person name="O'Sullivan O."/>
            <person name="Ritari J."/>
            <person name="Douillard F.P."/>
            <person name="Paul Ross R."/>
            <person name="Yang R."/>
            <person name="Briner A.E."/>
            <person name="Felis G.E."/>
            <person name="de Vos W.M."/>
            <person name="Barrangou R."/>
            <person name="Klaenhammer T.R."/>
            <person name="Caufield P.W."/>
            <person name="Cui Y."/>
            <person name="Zhang H."/>
            <person name="O'Toole P.W."/>
        </authorList>
    </citation>
    <scope>NUCLEOTIDE SEQUENCE [LARGE SCALE GENOMIC DNA]</scope>
    <source>
        <strain evidence="11 12">DSM 20593</strain>
    </source>
</reference>
<evidence type="ECO:0000256" key="7">
    <source>
        <dbReference type="ARBA" id="ARBA00023012"/>
    </source>
</evidence>
<dbReference type="PROSITE" id="PS50109">
    <property type="entry name" value="HIS_KIN"/>
    <property type="match status" value="1"/>
</dbReference>
<dbReference type="FunFam" id="3.30.565.10:FF:000006">
    <property type="entry name" value="Sensor histidine kinase WalK"/>
    <property type="match status" value="1"/>
</dbReference>
<organism evidence="11 12">
    <name type="scientific">Weissella kandleri</name>
    <dbReference type="NCBI Taxonomy" id="1616"/>
    <lineage>
        <taxon>Bacteria</taxon>
        <taxon>Bacillati</taxon>
        <taxon>Bacillota</taxon>
        <taxon>Bacilli</taxon>
        <taxon>Lactobacillales</taxon>
        <taxon>Lactobacillaceae</taxon>
        <taxon>Weissella</taxon>
    </lineage>
</organism>
<dbReference type="SMART" id="SM00388">
    <property type="entry name" value="HisKA"/>
    <property type="match status" value="1"/>
</dbReference>
<dbReference type="PRINTS" id="PR00344">
    <property type="entry name" value="BCTRLSENSOR"/>
</dbReference>
<dbReference type="PANTHER" id="PTHR45453">
    <property type="entry name" value="PHOSPHATE REGULON SENSOR PROTEIN PHOR"/>
    <property type="match status" value="1"/>
</dbReference>
<dbReference type="PATRIC" id="fig|1616.3.peg.713"/>
<dbReference type="Gene3D" id="3.30.450.20">
    <property type="entry name" value="PAS domain"/>
    <property type="match status" value="1"/>
</dbReference>
<dbReference type="SMART" id="SM00387">
    <property type="entry name" value="HATPase_c"/>
    <property type="match status" value="1"/>
</dbReference>
<keyword evidence="7" id="KW-0902">Two-component regulatory system</keyword>
<dbReference type="AlphaFoldDB" id="A0A0R2JCB8"/>
<protein>
    <recommendedName>
        <fullName evidence="3">histidine kinase</fullName>
        <ecNumber evidence="3">2.7.13.3</ecNumber>
    </recommendedName>
</protein>
<dbReference type="PANTHER" id="PTHR45453:SF1">
    <property type="entry name" value="PHOSPHATE REGULON SENSOR PROTEIN PHOR"/>
    <property type="match status" value="1"/>
</dbReference>
<dbReference type="NCBIfam" id="TIGR00229">
    <property type="entry name" value="sensory_box"/>
    <property type="match status" value="1"/>
</dbReference>
<dbReference type="GO" id="GO:0005886">
    <property type="term" value="C:plasma membrane"/>
    <property type="evidence" value="ECO:0007669"/>
    <property type="project" value="TreeGrafter"/>
</dbReference>
<dbReference type="InterPro" id="IPR036890">
    <property type="entry name" value="HATPase_C_sf"/>
</dbReference>
<keyword evidence="9" id="KW-0812">Transmembrane</keyword>
<dbReference type="InterPro" id="IPR000014">
    <property type="entry name" value="PAS"/>
</dbReference>
<accession>A0A0R2JCB8</accession>
<keyword evidence="9" id="KW-1133">Transmembrane helix</keyword>
<dbReference type="SUPFAM" id="SSF47384">
    <property type="entry name" value="Homodimeric domain of signal transducing histidine kinase"/>
    <property type="match status" value="1"/>
</dbReference>
<evidence type="ECO:0000256" key="6">
    <source>
        <dbReference type="ARBA" id="ARBA00022777"/>
    </source>
</evidence>
<dbReference type="STRING" id="1616.IV73_GL000693"/>
<evidence type="ECO:0000256" key="8">
    <source>
        <dbReference type="ARBA" id="ARBA00023136"/>
    </source>
</evidence>
<evidence type="ECO:0000256" key="4">
    <source>
        <dbReference type="ARBA" id="ARBA00022553"/>
    </source>
</evidence>
<evidence type="ECO:0000256" key="2">
    <source>
        <dbReference type="ARBA" id="ARBA00004370"/>
    </source>
</evidence>
<dbReference type="InterPro" id="IPR004358">
    <property type="entry name" value="Sig_transdc_His_kin-like_C"/>
</dbReference>
<dbReference type="Pfam" id="PF00512">
    <property type="entry name" value="HisKA"/>
    <property type="match status" value="1"/>
</dbReference>
<dbReference type="InterPro" id="IPR003661">
    <property type="entry name" value="HisK_dim/P_dom"/>
</dbReference>
<dbReference type="InterPro" id="IPR036097">
    <property type="entry name" value="HisK_dim/P_sf"/>
</dbReference>
<comment type="catalytic activity">
    <reaction evidence="1">
        <text>ATP + protein L-histidine = ADP + protein N-phospho-L-histidine.</text>
        <dbReference type="EC" id="2.7.13.3"/>
    </reaction>
</comment>
<evidence type="ECO:0000256" key="9">
    <source>
        <dbReference type="SAM" id="Phobius"/>
    </source>
</evidence>
<dbReference type="InterPro" id="IPR003594">
    <property type="entry name" value="HATPase_dom"/>
</dbReference>
<evidence type="ECO:0000313" key="11">
    <source>
        <dbReference type="EMBL" id="KRN74939.1"/>
    </source>
</evidence>
<feature type="transmembrane region" description="Helical" evidence="9">
    <location>
        <begin position="6"/>
        <end position="25"/>
    </location>
</feature>
<keyword evidence="8 9" id="KW-0472">Membrane</keyword>
<dbReference type="CDD" id="cd00082">
    <property type="entry name" value="HisKA"/>
    <property type="match status" value="1"/>
</dbReference>
<dbReference type="Gene3D" id="1.10.287.130">
    <property type="match status" value="1"/>
</dbReference>
<dbReference type="InterPro" id="IPR035965">
    <property type="entry name" value="PAS-like_dom_sf"/>
</dbReference>
<dbReference type="Pfam" id="PF13188">
    <property type="entry name" value="PAS_8"/>
    <property type="match status" value="1"/>
</dbReference>
<dbReference type="Proteomes" id="UP000051655">
    <property type="component" value="Unassembled WGS sequence"/>
</dbReference>
<feature type="domain" description="Histidine kinase" evidence="10">
    <location>
        <begin position="210"/>
        <end position="429"/>
    </location>
</feature>
<dbReference type="SUPFAM" id="SSF55874">
    <property type="entry name" value="ATPase domain of HSP90 chaperone/DNA topoisomerase II/histidine kinase"/>
    <property type="match status" value="1"/>
</dbReference>
<evidence type="ECO:0000256" key="3">
    <source>
        <dbReference type="ARBA" id="ARBA00012438"/>
    </source>
</evidence>
<keyword evidence="5" id="KW-0808">Transferase</keyword>
<dbReference type="InterPro" id="IPR005467">
    <property type="entry name" value="His_kinase_dom"/>
</dbReference>
<keyword evidence="6 11" id="KW-0418">Kinase</keyword>
<evidence type="ECO:0000256" key="1">
    <source>
        <dbReference type="ARBA" id="ARBA00000085"/>
    </source>
</evidence>
<dbReference type="InterPro" id="IPR050351">
    <property type="entry name" value="BphY/WalK/GraS-like"/>
</dbReference>
<evidence type="ECO:0000313" key="12">
    <source>
        <dbReference type="Proteomes" id="UP000051655"/>
    </source>
</evidence>
<dbReference type="GO" id="GO:0004721">
    <property type="term" value="F:phosphoprotein phosphatase activity"/>
    <property type="evidence" value="ECO:0007669"/>
    <property type="project" value="TreeGrafter"/>
</dbReference>
<dbReference type="FunFam" id="1.10.287.130:FF:000001">
    <property type="entry name" value="Two-component sensor histidine kinase"/>
    <property type="match status" value="1"/>
</dbReference>
<dbReference type="GO" id="GO:0000155">
    <property type="term" value="F:phosphorelay sensor kinase activity"/>
    <property type="evidence" value="ECO:0007669"/>
    <property type="project" value="InterPro"/>
</dbReference>
<name>A0A0R2JCB8_9LACO</name>
<keyword evidence="12" id="KW-1185">Reference proteome</keyword>
<dbReference type="EC" id="2.7.13.3" evidence="3"/>
<comment type="caution">
    <text evidence="11">The sequence shown here is derived from an EMBL/GenBank/DDBJ whole genome shotgun (WGS) entry which is preliminary data.</text>
</comment>
<dbReference type="SUPFAM" id="SSF55785">
    <property type="entry name" value="PYP-like sensor domain (PAS domain)"/>
    <property type="match status" value="1"/>
</dbReference>